<protein>
    <submittedName>
        <fullName evidence="1">Subtilisin-like protease SBT5.6</fullName>
    </submittedName>
</protein>
<reference evidence="1 2" key="1">
    <citation type="journal article" date="2022" name="Plant J.">
        <title>Chromosome-level genome of Camellia lanceoleosa provides a valuable resource for understanding genome evolution and self-incompatibility.</title>
        <authorList>
            <person name="Gong W."/>
            <person name="Xiao S."/>
            <person name="Wang L."/>
            <person name="Liao Z."/>
            <person name="Chang Y."/>
            <person name="Mo W."/>
            <person name="Hu G."/>
            <person name="Li W."/>
            <person name="Zhao G."/>
            <person name="Zhu H."/>
            <person name="Hu X."/>
            <person name="Ji K."/>
            <person name="Xiang X."/>
            <person name="Song Q."/>
            <person name="Yuan D."/>
            <person name="Jin S."/>
            <person name="Zhang L."/>
        </authorList>
    </citation>
    <scope>NUCLEOTIDE SEQUENCE [LARGE SCALE GENOMIC DNA]</scope>
    <source>
        <strain evidence="1">SQ_2022a</strain>
    </source>
</reference>
<dbReference type="EMBL" id="CM045765">
    <property type="protein sequence ID" value="KAI8000962.1"/>
    <property type="molecule type" value="Genomic_DNA"/>
</dbReference>
<dbReference type="Proteomes" id="UP001060215">
    <property type="component" value="Chromosome 8"/>
</dbReference>
<name>A0ACC0GIG4_9ERIC</name>
<organism evidence="1 2">
    <name type="scientific">Camellia lanceoleosa</name>
    <dbReference type="NCBI Taxonomy" id="1840588"/>
    <lineage>
        <taxon>Eukaryota</taxon>
        <taxon>Viridiplantae</taxon>
        <taxon>Streptophyta</taxon>
        <taxon>Embryophyta</taxon>
        <taxon>Tracheophyta</taxon>
        <taxon>Spermatophyta</taxon>
        <taxon>Magnoliopsida</taxon>
        <taxon>eudicotyledons</taxon>
        <taxon>Gunneridae</taxon>
        <taxon>Pentapetalae</taxon>
        <taxon>asterids</taxon>
        <taxon>Ericales</taxon>
        <taxon>Theaceae</taxon>
        <taxon>Camellia</taxon>
    </lineage>
</organism>
<evidence type="ECO:0000313" key="1">
    <source>
        <dbReference type="EMBL" id="KAI8000962.1"/>
    </source>
</evidence>
<sequence>MKNQSSNIFWLLLLLIPHLSASSSSSAQHHEQPQPLQVYIVYFGEHSGEKTTHEIEDNHHSYLFSVKGSKEEAKASLIYSYKNVINGFSALLTQDEASKLSEMKGVVSVFRSHPKKHRLHTTRSWDFISLLEGGNGEANHPYPYEELLHKASYGKDVIVGMIDSGIWPESQSFSDEGMEPIPKSWKGKCQTGVAFNKSHCNRKLIGARYYIKSYEATYGRLNNVEDYRSPRDKDGHGTHTASIVGGRRVMNASAIGGFAYGTASGGVPLVRLAIYKTCWPIPGQPKSDGNTCQEDDMLAAIDDAIADGVQVLSISIGTNQNNPYTQDGIAIGALHAAKRNIVVACSAGNSGPTPSTVTNVAPWIITVAASSIDRVFPSPLVLGNQMKIQGQTVTPLKLKRMHQLVYAQDAELPGTTPNITGMCLPGTLSPKLVKGKIVVCLGFDVQSAMEVKRVGGVGIVLVNPYGSDSGMPLGAQLLTGTTVGLNDIATIVNYTRTNVHPTATLIPGTTILGSKPAPFMAPFTSLGPNGLEPNIIKPDITAPGLNILAAWSEAISPTQLDVDHRVVNYNLQSGTSMACPHVAAVSALLKAIHPNWSSAAIRSALMTTATLNNNMGTPITDTAGNLATPFHYGSGHFQPANAADPGLVYDATYTDYLLFLCSTGYHLDPSFKCPKHPPSPSNLNYPSLAIAKLKRTITVKRTVTNVGASKSVYSLTFKPPIGFSVEISPTILSFSEVGEKRSFFITVKEESRPKTKPKAGEYAFGWYMWSDGIHRVRSPIAVSSA</sequence>
<keyword evidence="2" id="KW-1185">Reference proteome</keyword>
<comment type="caution">
    <text evidence="1">The sequence shown here is derived from an EMBL/GenBank/DDBJ whole genome shotgun (WGS) entry which is preliminary data.</text>
</comment>
<gene>
    <name evidence="1" type="ORF">LOK49_LG09G01062</name>
</gene>
<evidence type="ECO:0000313" key="2">
    <source>
        <dbReference type="Proteomes" id="UP001060215"/>
    </source>
</evidence>
<proteinExistence type="predicted"/>
<accession>A0ACC0GIG4</accession>